<evidence type="ECO:0000256" key="1">
    <source>
        <dbReference type="ARBA" id="ARBA00022679"/>
    </source>
</evidence>
<evidence type="ECO:0000313" key="2">
    <source>
        <dbReference type="EMBL" id="OBZ86111.1"/>
    </source>
</evidence>
<dbReference type="OrthoDB" id="10017101at2759"/>
<proteinExistence type="predicted"/>
<sequence>MSNTNNFTITNVKLIQLAPFLETVETTLRDRFLKEADSVARVLEIGCGPGDFALLLKDRLQDQVSITAIDPSDGIEAALGKSKGNDVNFERNDIFGFKSDEPFDLILFTKSLHHCNPVEQALRNAVSLLKPKGMLIAEELDANKFATKHVEWFFDRLDLLSAAGCMQSVEETLASAGHAKKMLTAFLDTNLPAEQRWFRPTSDQHKKSGLHRDDPEGIIAPSPLCEIVERELGKDNIQYTYCALLYYFLTFAGLKHDETGEKVMKEFIKQEQRAIDESIIPHLGMSIIYTKPLK</sequence>
<dbReference type="PANTHER" id="PTHR43861">
    <property type="entry name" value="TRANS-ACONITATE 2-METHYLTRANSFERASE-RELATED"/>
    <property type="match status" value="1"/>
</dbReference>
<dbReference type="InParanoid" id="A0A1C7NAN3"/>
<accession>A0A1C7NAN3</accession>
<reference evidence="2 3" key="1">
    <citation type="submission" date="2016-03" db="EMBL/GenBank/DDBJ databases">
        <title>Choanephora cucurbitarum.</title>
        <authorList>
            <person name="Min B."/>
            <person name="Park H."/>
            <person name="Park J.-H."/>
            <person name="Shin H.-D."/>
            <person name="Choi I.-G."/>
        </authorList>
    </citation>
    <scope>NUCLEOTIDE SEQUENCE [LARGE SCALE GENOMIC DNA]</scope>
    <source>
        <strain evidence="2 3">KUS-F28377</strain>
    </source>
</reference>
<dbReference type="Proteomes" id="UP000093000">
    <property type="component" value="Unassembled WGS sequence"/>
</dbReference>
<comment type="caution">
    <text evidence="2">The sequence shown here is derived from an EMBL/GenBank/DDBJ whole genome shotgun (WGS) entry which is preliminary data.</text>
</comment>
<dbReference type="Pfam" id="PF13489">
    <property type="entry name" value="Methyltransf_23"/>
    <property type="match status" value="1"/>
</dbReference>
<dbReference type="AlphaFoldDB" id="A0A1C7NAN3"/>
<gene>
    <name evidence="2" type="ORF">A0J61_05837</name>
</gene>
<dbReference type="Gene3D" id="3.40.50.150">
    <property type="entry name" value="Vaccinia Virus protein VP39"/>
    <property type="match status" value="1"/>
</dbReference>
<organism evidence="2 3">
    <name type="scientific">Choanephora cucurbitarum</name>
    <dbReference type="NCBI Taxonomy" id="101091"/>
    <lineage>
        <taxon>Eukaryota</taxon>
        <taxon>Fungi</taxon>
        <taxon>Fungi incertae sedis</taxon>
        <taxon>Mucoromycota</taxon>
        <taxon>Mucoromycotina</taxon>
        <taxon>Mucoromycetes</taxon>
        <taxon>Mucorales</taxon>
        <taxon>Mucorineae</taxon>
        <taxon>Choanephoraceae</taxon>
        <taxon>Choanephoroideae</taxon>
        <taxon>Choanephora</taxon>
    </lineage>
</organism>
<keyword evidence="3" id="KW-1185">Reference proteome</keyword>
<dbReference type="EMBL" id="LUGH01000327">
    <property type="protein sequence ID" value="OBZ86111.1"/>
    <property type="molecule type" value="Genomic_DNA"/>
</dbReference>
<dbReference type="PANTHER" id="PTHR43861:SF3">
    <property type="entry name" value="PUTATIVE (AFU_ORTHOLOGUE AFUA_2G14390)-RELATED"/>
    <property type="match status" value="1"/>
</dbReference>
<keyword evidence="1" id="KW-0808">Transferase</keyword>
<evidence type="ECO:0000313" key="3">
    <source>
        <dbReference type="Proteomes" id="UP000093000"/>
    </source>
</evidence>
<name>A0A1C7NAN3_9FUNG</name>
<dbReference type="GO" id="GO:0016740">
    <property type="term" value="F:transferase activity"/>
    <property type="evidence" value="ECO:0007669"/>
    <property type="project" value="UniProtKB-KW"/>
</dbReference>
<dbReference type="InterPro" id="IPR029063">
    <property type="entry name" value="SAM-dependent_MTases_sf"/>
</dbReference>
<protein>
    <recommendedName>
        <fullName evidence="4">Methyltransferase domain-containing protein</fullName>
    </recommendedName>
</protein>
<dbReference type="SUPFAM" id="SSF53335">
    <property type="entry name" value="S-adenosyl-L-methionine-dependent methyltransferases"/>
    <property type="match status" value="1"/>
</dbReference>
<dbReference type="CDD" id="cd02440">
    <property type="entry name" value="AdoMet_MTases"/>
    <property type="match status" value="1"/>
</dbReference>
<evidence type="ECO:0008006" key="4">
    <source>
        <dbReference type="Google" id="ProtNLM"/>
    </source>
</evidence>